<feature type="transmembrane region" description="Helical" evidence="5">
    <location>
        <begin position="561"/>
        <end position="591"/>
    </location>
</feature>
<proteinExistence type="predicted"/>
<dbReference type="AlphaFoldDB" id="A0A815ZUW1"/>
<keyword evidence="5" id="KW-0812">Transmembrane</keyword>
<dbReference type="PROSITE" id="PS51125">
    <property type="entry name" value="NHL"/>
    <property type="match status" value="1"/>
</dbReference>
<evidence type="ECO:0000256" key="4">
    <source>
        <dbReference type="PROSITE-ProRule" id="PRU00504"/>
    </source>
</evidence>
<protein>
    <submittedName>
        <fullName evidence="6">Uncharacterized protein</fullName>
    </submittedName>
</protein>
<dbReference type="Gene3D" id="1.20.1070.10">
    <property type="entry name" value="Rhodopsin 7-helix transmembrane proteins"/>
    <property type="match status" value="1"/>
</dbReference>
<name>A0A815ZUW1_ADIRI</name>
<reference evidence="6" key="1">
    <citation type="submission" date="2021-02" db="EMBL/GenBank/DDBJ databases">
        <authorList>
            <person name="Nowell W R."/>
        </authorList>
    </citation>
    <scope>NUCLEOTIDE SEQUENCE</scope>
</reference>
<keyword evidence="5" id="KW-0472">Membrane</keyword>
<dbReference type="CDD" id="cd05819">
    <property type="entry name" value="NHL"/>
    <property type="match status" value="1"/>
</dbReference>
<evidence type="ECO:0000256" key="2">
    <source>
        <dbReference type="ARBA" id="ARBA00022737"/>
    </source>
</evidence>
<gene>
    <name evidence="6" type="ORF">XAT740_LOCUS46249</name>
</gene>
<dbReference type="Gene3D" id="2.120.10.30">
    <property type="entry name" value="TolB, C-terminal domain"/>
    <property type="match status" value="1"/>
</dbReference>
<keyword evidence="7" id="KW-1185">Reference proteome</keyword>
<dbReference type="Proteomes" id="UP000663828">
    <property type="component" value="Unassembled WGS sequence"/>
</dbReference>
<feature type="transmembrane region" description="Helical" evidence="5">
    <location>
        <begin position="754"/>
        <end position="774"/>
    </location>
</feature>
<feature type="transmembrane region" description="Helical" evidence="5">
    <location>
        <begin position="526"/>
        <end position="549"/>
    </location>
</feature>
<dbReference type="EMBL" id="CAJNOR010006178">
    <property type="protein sequence ID" value="CAF1588039.1"/>
    <property type="molecule type" value="Genomic_DNA"/>
</dbReference>
<evidence type="ECO:0000256" key="1">
    <source>
        <dbReference type="ARBA" id="ARBA00022729"/>
    </source>
</evidence>
<dbReference type="SUPFAM" id="SSF81321">
    <property type="entry name" value="Family A G protein-coupled receptor-like"/>
    <property type="match status" value="1"/>
</dbReference>
<feature type="transmembrane region" description="Helical" evidence="5">
    <location>
        <begin position="644"/>
        <end position="662"/>
    </location>
</feature>
<feature type="transmembrane region" description="Helical" evidence="5">
    <location>
        <begin position="611"/>
        <end position="632"/>
    </location>
</feature>
<keyword evidence="3" id="KW-0325">Glycoprotein</keyword>
<feature type="transmembrane region" description="Helical" evidence="5">
    <location>
        <begin position="786"/>
        <end position="808"/>
    </location>
</feature>
<dbReference type="SUPFAM" id="SSF63829">
    <property type="entry name" value="Calcium-dependent phosphotriesterase"/>
    <property type="match status" value="1"/>
</dbReference>
<evidence type="ECO:0000313" key="6">
    <source>
        <dbReference type="EMBL" id="CAF1588039.1"/>
    </source>
</evidence>
<keyword evidence="1" id="KW-0732">Signal</keyword>
<dbReference type="Pfam" id="PF01436">
    <property type="entry name" value="NHL"/>
    <property type="match status" value="1"/>
</dbReference>
<evidence type="ECO:0000313" key="7">
    <source>
        <dbReference type="Proteomes" id="UP000663828"/>
    </source>
</evidence>
<keyword evidence="2" id="KW-0677">Repeat</keyword>
<evidence type="ECO:0000256" key="5">
    <source>
        <dbReference type="SAM" id="Phobius"/>
    </source>
</evidence>
<feature type="transmembrane region" description="Helical" evidence="5">
    <location>
        <begin position="710"/>
        <end position="733"/>
    </location>
</feature>
<organism evidence="6 7">
    <name type="scientific">Adineta ricciae</name>
    <name type="common">Rotifer</name>
    <dbReference type="NCBI Taxonomy" id="249248"/>
    <lineage>
        <taxon>Eukaryota</taxon>
        <taxon>Metazoa</taxon>
        <taxon>Spiralia</taxon>
        <taxon>Gnathifera</taxon>
        <taxon>Rotifera</taxon>
        <taxon>Eurotatoria</taxon>
        <taxon>Bdelloidea</taxon>
        <taxon>Adinetida</taxon>
        <taxon>Adinetidae</taxon>
        <taxon>Adineta</taxon>
    </lineage>
</organism>
<dbReference type="PANTHER" id="PTHR10680:SF14">
    <property type="entry name" value="PEPTIDYL-GLYCINE ALPHA-AMIDATING MONOOXYGENASE"/>
    <property type="match status" value="1"/>
</dbReference>
<dbReference type="GO" id="GO:0005576">
    <property type="term" value="C:extracellular region"/>
    <property type="evidence" value="ECO:0007669"/>
    <property type="project" value="TreeGrafter"/>
</dbReference>
<accession>A0A815ZUW1</accession>
<comment type="caution">
    <text evidence="6">The sequence shown here is derived from an EMBL/GenBank/DDBJ whole genome shotgun (WGS) entry which is preliminary data.</text>
</comment>
<keyword evidence="5" id="KW-1133">Transmembrane helix</keyword>
<sequence length="841" mass="96099">MKVATGCFSLFIDVNNYLYCSSSYEHVVVRKYLDDDMEMVPVASTGKEGSSLNELFYPIGIFVDTNFDLYVADSENHRVQLFVFGEKSGKTVAGQSSMDITVELIRPHSIALDADKYIFISDSGNHRIVASGPNGFRCLVGCNRDGKQAHQLDMPTKFSFDVHGNMFVYDSGSDRVQKFHLQKDSCKNVSSDTQSTYSSILTENHDMYSRVRFNRSNYYYEAIAVIVSKNDFYILTGNSSIDLYGHVYKDQFDPFNPTNNLIAWYGKYCNKDQFKFTLELLVNTKYILVVTTYNQHVTGPFSVTTFGSNAARLERINIKQGIESTYTTVVAQNDENYSSTNSGGRNPNYYYKPVQLNVIKSDSYSIWLTVENMSMGISFSLYKHDFNVLNRSENLLMRRSICDINDLPPITVELLKDIRYIMVVTTCVGDSTVGFKCKIFAKHNTNFELTSTYSNYSSALTRDSQTYMCNPANVILQRFVDSSTYCYVGGPCNVLVKDIGFTLDDILRLEVNQNRTIYDQPVVIEITGALTVIMFVAGVINSFCSILTFRDDSFRQVGCGVYLLVSSIASLLTITMFTIKFWFVIVTQMSISIRLSVLQGGCKSMETLLKLFFYCDVWFQACAAIERAVNAYKGVSFDKEKSKCFARWIVFILPIVIMSTLVHEPLLRQTLDYVIKEHILDIEEIVLYRHSWCITTYSQPIQKYNTAIQFIHHLGPFIINLFSSILFIIIRSVRRRAETQNGQHFREQLGENKQLLYCPAMLLVLSIPRLIISLLSGCTNISNRLWLYLTGYFISFTPSILIFVVFICPSKSYRKAFKQSFSRICRRRAIKKQITDTSFVY</sequence>
<feature type="repeat" description="NHL" evidence="4">
    <location>
        <begin position="42"/>
        <end position="85"/>
    </location>
</feature>
<dbReference type="PANTHER" id="PTHR10680">
    <property type="entry name" value="PEPTIDYL-GLYCINE ALPHA-AMIDATING MONOOXYGENASE"/>
    <property type="match status" value="1"/>
</dbReference>
<dbReference type="InterPro" id="IPR011042">
    <property type="entry name" value="6-blade_b-propeller_TolB-like"/>
</dbReference>
<dbReference type="InterPro" id="IPR001258">
    <property type="entry name" value="NHL_repeat"/>
</dbReference>
<evidence type="ECO:0000256" key="3">
    <source>
        <dbReference type="ARBA" id="ARBA00023180"/>
    </source>
</evidence>